<dbReference type="PANTHER" id="PTHR22792:SF159">
    <property type="entry name" value="LA-RELATED PROTEIN 1B-RELATED"/>
    <property type="match status" value="1"/>
</dbReference>
<dbReference type="SUPFAM" id="SSF46785">
    <property type="entry name" value="Winged helix' DNA-binding domain"/>
    <property type="match status" value="1"/>
</dbReference>
<feature type="non-terminal residue" evidence="8">
    <location>
        <position position="1"/>
    </location>
</feature>
<feature type="compositionally biased region" description="Basic and acidic residues" evidence="5">
    <location>
        <begin position="306"/>
        <end position="336"/>
    </location>
</feature>
<comment type="caution">
    <text evidence="8">The sequence shown here is derived from an EMBL/GenBank/DDBJ whole genome shotgun (WGS) entry which is preliminary data.</text>
</comment>
<keyword evidence="9" id="KW-1185">Reference proteome</keyword>
<feature type="compositionally biased region" description="Basic residues" evidence="5">
    <location>
        <begin position="337"/>
        <end position="346"/>
    </location>
</feature>
<evidence type="ECO:0000259" key="6">
    <source>
        <dbReference type="PROSITE" id="PS50102"/>
    </source>
</evidence>
<keyword evidence="2 4" id="KW-0694">RNA-binding</keyword>
<dbReference type="AlphaFoldDB" id="A0A6A4KXC8"/>
<evidence type="ECO:0000256" key="3">
    <source>
        <dbReference type="ARBA" id="ARBA00023242"/>
    </source>
</evidence>
<dbReference type="GO" id="GO:0005634">
    <property type="term" value="C:nucleus"/>
    <property type="evidence" value="ECO:0007669"/>
    <property type="project" value="UniProtKB-SubCell"/>
</dbReference>
<evidence type="ECO:0000313" key="9">
    <source>
        <dbReference type="Proteomes" id="UP000428333"/>
    </source>
</evidence>
<reference evidence="8 9" key="1">
    <citation type="journal article" date="2019" name="Genome Biol. Evol.">
        <title>The Rhododendron genome and chromosomal organization provide insight into shared whole-genome duplications across the heath family (Ericaceae).</title>
        <authorList>
            <person name="Soza V.L."/>
            <person name="Lindsley D."/>
            <person name="Waalkes A."/>
            <person name="Ramage E."/>
            <person name="Patwardhan R.P."/>
            <person name="Burton J.N."/>
            <person name="Adey A."/>
            <person name="Kumar A."/>
            <person name="Qiu R."/>
            <person name="Shendure J."/>
            <person name="Hall B."/>
        </authorList>
    </citation>
    <scope>NUCLEOTIDE SEQUENCE [LARGE SCALE GENOMIC DNA]</scope>
    <source>
        <strain evidence="8">RSF 1966-606</strain>
    </source>
</reference>
<accession>A0A6A4KXC8</accession>
<dbReference type="Pfam" id="PF05383">
    <property type="entry name" value="La"/>
    <property type="match status" value="1"/>
</dbReference>
<evidence type="ECO:0000256" key="5">
    <source>
        <dbReference type="SAM" id="MobiDB-lite"/>
    </source>
</evidence>
<dbReference type="InterPro" id="IPR036390">
    <property type="entry name" value="WH_DNA-bd_sf"/>
</dbReference>
<dbReference type="CDD" id="cd12288">
    <property type="entry name" value="RRM_La_like_plant"/>
    <property type="match status" value="1"/>
</dbReference>
<dbReference type="SMART" id="SM00715">
    <property type="entry name" value="LA"/>
    <property type="match status" value="1"/>
</dbReference>
<sequence length="395" mass="43775">MEEDGVGAAAPTTTTSAVLVAIPPHDPDYSPVGSPEIIDSHLEEGLAEDGRSVISSCCWKWYDGLASGGVGGERFKGQAMPEIFGTEACVNLSTIIVVMQVEYYFSDENLPTDKFLMKYVTQNVLGFVPIAVVASFRKMKKLTQDRSLIVAALKESSFLVVSSNRKKVKRLLPLPVSEVTDAQLCTVLVENLPEDQSTENFQRIFGKAGNIKNICIHDPHAAREPQKLTIVEKLLSCKLHALVEYETVDAAEKAVAMLNNEQDWRYGMRVKLLKRVAKHGQKKKGWREVDFEKNSNVHASDPAGGEENHNLSDHLDERHNEEDGDYLLKEKNDYKAQNRRWGRGQRYRGTNGHGHGTVFSSHGSEASKPPPGPRMPDGTRGFSFGRGRTPASNQD</sequence>
<feature type="compositionally biased region" description="Basic and acidic residues" evidence="5">
    <location>
        <begin position="286"/>
        <end position="295"/>
    </location>
</feature>
<protein>
    <recommendedName>
        <fullName evidence="10">HTH La-type RNA-binding domain-containing protein</fullName>
    </recommendedName>
</protein>
<dbReference type="PROSITE" id="PS50102">
    <property type="entry name" value="RRM"/>
    <property type="match status" value="1"/>
</dbReference>
<dbReference type="GO" id="GO:1990904">
    <property type="term" value="C:ribonucleoprotein complex"/>
    <property type="evidence" value="ECO:0007669"/>
    <property type="project" value="InterPro"/>
</dbReference>
<dbReference type="SMART" id="SM00360">
    <property type="entry name" value="RRM"/>
    <property type="match status" value="1"/>
</dbReference>
<dbReference type="InterPro" id="IPR045180">
    <property type="entry name" value="La_dom_prot"/>
</dbReference>
<gene>
    <name evidence="8" type="ORF">C3L33_15653</name>
</gene>
<dbReference type="GO" id="GO:0006396">
    <property type="term" value="P:RNA processing"/>
    <property type="evidence" value="ECO:0007669"/>
    <property type="project" value="InterPro"/>
</dbReference>
<proteinExistence type="predicted"/>
<feature type="compositionally biased region" description="Low complexity" evidence="5">
    <location>
        <begin position="378"/>
        <end position="389"/>
    </location>
</feature>
<feature type="domain" description="HTH La-type RNA-binding" evidence="7">
    <location>
        <begin position="87"/>
        <end position="178"/>
    </location>
</feature>
<evidence type="ECO:0000256" key="1">
    <source>
        <dbReference type="ARBA" id="ARBA00004123"/>
    </source>
</evidence>
<feature type="region of interest" description="Disordered" evidence="5">
    <location>
        <begin position="283"/>
        <end position="395"/>
    </location>
</feature>
<dbReference type="InterPro" id="IPR002344">
    <property type="entry name" value="Lupus_La"/>
</dbReference>
<evidence type="ECO:0000256" key="2">
    <source>
        <dbReference type="ARBA" id="ARBA00022884"/>
    </source>
</evidence>
<dbReference type="InterPro" id="IPR006630">
    <property type="entry name" value="La_HTH"/>
</dbReference>
<dbReference type="PRINTS" id="PR00302">
    <property type="entry name" value="LUPUSLA"/>
</dbReference>
<dbReference type="InterPro" id="IPR035979">
    <property type="entry name" value="RBD_domain_sf"/>
</dbReference>
<dbReference type="PROSITE" id="PS50961">
    <property type="entry name" value="HTH_LA"/>
    <property type="match status" value="1"/>
</dbReference>
<dbReference type="InterPro" id="IPR036388">
    <property type="entry name" value="WH-like_DNA-bd_sf"/>
</dbReference>
<dbReference type="Proteomes" id="UP000428333">
    <property type="component" value="Linkage Group LG09"/>
</dbReference>
<dbReference type="Gene3D" id="1.10.10.10">
    <property type="entry name" value="Winged helix-like DNA-binding domain superfamily/Winged helix DNA-binding domain"/>
    <property type="match status" value="1"/>
</dbReference>
<evidence type="ECO:0000259" key="7">
    <source>
        <dbReference type="PROSITE" id="PS50961"/>
    </source>
</evidence>
<dbReference type="InterPro" id="IPR012677">
    <property type="entry name" value="Nucleotide-bd_a/b_plait_sf"/>
</dbReference>
<feature type="domain" description="RRM" evidence="6">
    <location>
        <begin position="185"/>
        <end position="275"/>
    </location>
</feature>
<dbReference type="Gene3D" id="3.30.70.330">
    <property type="match status" value="1"/>
</dbReference>
<evidence type="ECO:0000256" key="4">
    <source>
        <dbReference type="PROSITE-ProRule" id="PRU00332"/>
    </source>
</evidence>
<dbReference type="EMBL" id="QEFC01002405">
    <property type="protein sequence ID" value="KAE9452446.1"/>
    <property type="molecule type" value="Genomic_DNA"/>
</dbReference>
<dbReference type="OrthoDB" id="435402at2759"/>
<comment type="subcellular location">
    <subcellularLocation>
        <location evidence="1">Nucleus</location>
    </subcellularLocation>
</comment>
<dbReference type="PANTHER" id="PTHR22792">
    <property type="entry name" value="LUPUS LA PROTEIN-RELATED"/>
    <property type="match status" value="1"/>
</dbReference>
<evidence type="ECO:0008006" key="10">
    <source>
        <dbReference type="Google" id="ProtNLM"/>
    </source>
</evidence>
<dbReference type="InterPro" id="IPR000504">
    <property type="entry name" value="RRM_dom"/>
</dbReference>
<keyword evidence="3" id="KW-0539">Nucleus</keyword>
<dbReference type="SUPFAM" id="SSF54928">
    <property type="entry name" value="RNA-binding domain, RBD"/>
    <property type="match status" value="1"/>
</dbReference>
<dbReference type="GO" id="GO:0003729">
    <property type="term" value="F:mRNA binding"/>
    <property type="evidence" value="ECO:0007669"/>
    <property type="project" value="TreeGrafter"/>
</dbReference>
<evidence type="ECO:0000313" key="8">
    <source>
        <dbReference type="EMBL" id="KAE9452446.1"/>
    </source>
</evidence>
<organism evidence="8 9">
    <name type="scientific">Rhododendron williamsianum</name>
    <dbReference type="NCBI Taxonomy" id="262921"/>
    <lineage>
        <taxon>Eukaryota</taxon>
        <taxon>Viridiplantae</taxon>
        <taxon>Streptophyta</taxon>
        <taxon>Embryophyta</taxon>
        <taxon>Tracheophyta</taxon>
        <taxon>Spermatophyta</taxon>
        <taxon>Magnoliopsida</taxon>
        <taxon>eudicotyledons</taxon>
        <taxon>Gunneridae</taxon>
        <taxon>Pentapetalae</taxon>
        <taxon>asterids</taxon>
        <taxon>Ericales</taxon>
        <taxon>Ericaceae</taxon>
        <taxon>Ericoideae</taxon>
        <taxon>Rhodoreae</taxon>
        <taxon>Rhododendron</taxon>
    </lineage>
</organism>
<dbReference type="InterPro" id="IPR034878">
    <property type="entry name" value="La-rel_plant_RRM"/>
</dbReference>
<name>A0A6A4KXC8_9ERIC</name>